<gene>
    <name evidence="1" type="ORF">MGLY_07400</name>
</gene>
<protein>
    <submittedName>
        <fullName evidence="1">Uncharacterized protein</fullName>
    </submittedName>
</protein>
<keyword evidence="2" id="KW-1185">Reference proteome</keyword>
<evidence type="ECO:0000313" key="2">
    <source>
        <dbReference type="Proteomes" id="UP000425916"/>
    </source>
</evidence>
<accession>A0A6I5ZP62</accession>
<dbReference type="EMBL" id="CP046244">
    <property type="protein sequence ID" value="QGP91407.1"/>
    <property type="molecule type" value="Genomic_DNA"/>
</dbReference>
<name>A0A6I5ZP62_9FIRM</name>
<proteinExistence type="predicted"/>
<dbReference type="Proteomes" id="UP000425916">
    <property type="component" value="Chromosome"/>
</dbReference>
<reference evidence="1 2" key="1">
    <citation type="submission" date="2019-11" db="EMBL/GenBank/DDBJ databases">
        <title>Genome sequence of Moorella glycerini DSM11254.</title>
        <authorList>
            <person name="Poehlein A."/>
            <person name="Boeer T."/>
            <person name="Daniel R."/>
        </authorList>
    </citation>
    <scope>NUCLEOTIDE SEQUENCE [LARGE SCALE GENOMIC DNA]</scope>
    <source>
        <strain evidence="1 2">DSM 11254</strain>
    </source>
</reference>
<organism evidence="1 2">
    <name type="scientific">Neomoorella glycerini</name>
    <dbReference type="NCBI Taxonomy" id="55779"/>
    <lineage>
        <taxon>Bacteria</taxon>
        <taxon>Bacillati</taxon>
        <taxon>Bacillota</taxon>
        <taxon>Clostridia</taxon>
        <taxon>Neomoorellales</taxon>
        <taxon>Neomoorellaceae</taxon>
        <taxon>Neomoorella</taxon>
    </lineage>
</organism>
<evidence type="ECO:0000313" key="1">
    <source>
        <dbReference type="EMBL" id="QGP91407.1"/>
    </source>
</evidence>
<dbReference type="RefSeq" id="WP_156271853.1">
    <property type="nucleotide sequence ID" value="NZ_CP046244.1"/>
</dbReference>
<dbReference type="AlphaFoldDB" id="A0A6I5ZP62"/>
<dbReference type="OrthoDB" id="9554245at2"/>
<sequence>MAISPRFSSLLLEATRAHDIDEALSKLFSEYLELKIAKLEERRDNLQKKWGMSFEAFCRQVQDNSLPKDPFSYEVENDYWEWEEVETLLKHYQGLKNKWM</sequence>